<proteinExistence type="inferred from homology"/>
<reference evidence="5 6" key="1">
    <citation type="submission" date="2017-06" db="EMBL/GenBank/DDBJ databases">
        <title>Genome sequencing of Fusobacterium nucleatum subsp. polymorphum KCOM 1275 (=ChDC F310).</title>
        <authorList>
            <person name="Kook J.-K."/>
            <person name="Park S.-N."/>
            <person name="Lim Y.K."/>
            <person name="Roh H."/>
        </authorList>
    </citation>
    <scope>NUCLEOTIDE SEQUENCE [LARGE SCALE GENOMIC DNA]</scope>
    <source>
        <strain evidence="5 6">KCOM 1275</strain>
    </source>
</reference>
<protein>
    <submittedName>
        <fullName evidence="5">Restriction endonuclease subunit R</fullName>
    </submittedName>
</protein>
<dbReference type="CDD" id="cd17254">
    <property type="entry name" value="RMtype1_S_FclI-TRD1-CR1_like"/>
    <property type="match status" value="1"/>
</dbReference>
<dbReference type="GO" id="GO:0004519">
    <property type="term" value="F:endonuclease activity"/>
    <property type="evidence" value="ECO:0007669"/>
    <property type="project" value="UniProtKB-KW"/>
</dbReference>
<dbReference type="Gene3D" id="3.90.220.20">
    <property type="entry name" value="DNA methylase specificity domains"/>
    <property type="match status" value="2"/>
</dbReference>
<keyword evidence="5" id="KW-0255">Endonuclease</keyword>
<comment type="similarity">
    <text evidence="1">Belongs to the type-I restriction system S methylase family.</text>
</comment>
<keyword evidence="2" id="KW-0680">Restriction system</keyword>
<dbReference type="PANTHER" id="PTHR30408:SF12">
    <property type="entry name" value="TYPE I RESTRICTION ENZYME MJAVIII SPECIFICITY SUBUNIT"/>
    <property type="match status" value="1"/>
</dbReference>
<dbReference type="Pfam" id="PF01420">
    <property type="entry name" value="Methylase_S"/>
    <property type="match status" value="2"/>
</dbReference>
<dbReference type="PANTHER" id="PTHR30408">
    <property type="entry name" value="TYPE-1 RESTRICTION ENZYME ECOKI SPECIFICITY PROTEIN"/>
    <property type="match status" value="1"/>
</dbReference>
<dbReference type="RefSeq" id="WP_088764915.1">
    <property type="nucleotide sequence ID" value="NZ_CP022123.1"/>
</dbReference>
<evidence type="ECO:0000256" key="1">
    <source>
        <dbReference type="ARBA" id="ARBA00010923"/>
    </source>
</evidence>
<keyword evidence="3" id="KW-0238">DNA-binding</keyword>
<dbReference type="GO" id="GO:0003677">
    <property type="term" value="F:DNA binding"/>
    <property type="evidence" value="ECO:0007669"/>
    <property type="project" value="UniProtKB-KW"/>
</dbReference>
<sequence>MRIGHKKILLKEVATFLNGYAFKPSDWSKEGLPIIRIQNLTGTNRDFNYYNGNYNKKYLIENGDILISWSASLGIFLWENMTGILNQHIFKVIFDKNIEIDKIYFLHCMKFLIKKIEKNIHGSTMKHITRPEFEKIKFPIYEIDIQRKISKKLIFITKIIENNKKLLNKMEELSKSLFTKYSKNKKVVNLELEEICEFIKDGTHQTPTYVNTNENGYKFLSSKDVSKGIINWDNTKYISEELHKELYKKIAPKKNDILLAKNGTTGIAALVDKEEIFDIYVSLAILRLKKEYNPKYILEGINSIETNQQFKKSLKGIGVPNLHLKEIKKVKIPIPPIELQNKFAERVEKIEKLKFTIWKIILKFSKILEKKGVENN</sequence>
<evidence type="ECO:0000313" key="6">
    <source>
        <dbReference type="Proteomes" id="UP000197638"/>
    </source>
</evidence>
<feature type="domain" description="Type I restriction modification DNA specificity" evidence="4">
    <location>
        <begin position="9"/>
        <end position="171"/>
    </location>
</feature>
<dbReference type="InterPro" id="IPR052021">
    <property type="entry name" value="Type-I_RS_S_subunit"/>
</dbReference>
<dbReference type="EMBL" id="CP022123">
    <property type="protein sequence ID" value="ASG28154.1"/>
    <property type="molecule type" value="Genomic_DNA"/>
</dbReference>
<dbReference type="GO" id="GO:0009307">
    <property type="term" value="P:DNA restriction-modification system"/>
    <property type="evidence" value="ECO:0007669"/>
    <property type="project" value="UniProtKB-KW"/>
</dbReference>
<gene>
    <name evidence="5" type="ORF">CBG61_03875</name>
</gene>
<organism evidence="5 6">
    <name type="scientific">Fusobacterium nucleatum subsp. polymorphum</name>
    <name type="common">Fusobacterium polymorphum</name>
    <dbReference type="NCBI Taxonomy" id="76857"/>
    <lineage>
        <taxon>Bacteria</taxon>
        <taxon>Fusobacteriati</taxon>
        <taxon>Fusobacteriota</taxon>
        <taxon>Fusobacteriia</taxon>
        <taxon>Fusobacteriales</taxon>
        <taxon>Fusobacteriaceae</taxon>
        <taxon>Fusobacterium</taxon>
    </lineage>
</organism>
<name>A0A241Q037_FUSNP</name>
<evidence type="ECO:0000259" key="4">
    <source>
        <dbReference type="Pfam" id="PF01420"/>
    </source>
</evidence>
<dbReference type="SUPFAM" id="SSF116734">
    <property type="entry name" value="DNA methylase specificity domain"/>
    <property type="match status" value="2"/>
</dbReference>
<dbReference type="InterPro" id="IPR000055">
    <property type="entry name" value="Restrct_endonuc_typeI_TRD"/>
</dbReference>
<dbReference type="REBASE" id="210447">
    <property type="entry name" value="S1.Fnu1275ORF3885P"/>
</dbReference>
<keyword evidence="5" id="KW-0540">Nuclease</keyword>
<evidence type="ECO:0000256" key="2">
    <source>
        <dbReference type="ARBA" id="ARBA00022747"/>
    </source>
</evidence>
<dbReference type="AlphaFoldDB" id="A0A241Q037"/>
<evidence type="ECO:0000256" key="3">
    <source>
        <dbReference type="ARBA" id="ARBA00023125"/>
    </source>
</evidence>
<dbReference type="InterPro" id="IPR044946">
    <property type="entry name" value="Restrct_endonuc_typeI_TRD_sf"/>
</dbReference>
<dbReference type="Proteomes" id="UP000197638">
    <property type="component" value="Chromosome"/>
</dbReference>
<keyword evidence="5" id="KW-0378">Hydrolase</keyword>
<evidence type="ECO:0000313" key="5">
    <source>
        <dbReference type="EMBL" id="ASG28154.1"/>
    </source>
</evidence>
<accession>A0A241Q037</accession>
<feature type="domain" description="Type I restriction modification DNA specificity" evidence="4">
    <location>
        <begin position="185"/>
        <end position="357"/>
    </location>
</feature>